<keyword evidence="8" id="KW-0539">Nucleus</keyword>
<comment type="caution">
    <text evidence="13">The sequence shown here is derived from an EMBL/GenBank/DDBJ whole genome shotgun (WGS) entry which is preliminary data.</text>
</comment>
<evidence type="ECO:0000256" key="4">
    <source>
        <dbReference type="ARBA" id="ARBA00022737"/>
    </source>
</evidence>
<keyword evidence="5 10" id="KW-0479">Metal-binding</keyword>
<keyword evidence="7 9" id="KW-0694">RNA-binding</keyword>
<dbReference type="PROSITE" id="PS50084">
    <property type="entry name" value="KH_TYPE_1"/>
    <property type="match status" value="2"/>
</dbReference>
<proteinExistence type="predicted"/>
<feature type="compositionally biased region" description="Polar residues" evidence="11">
    <location>
        <begin position="432"/>
        <end position="441"/>
    </location>
</feature>
<dbReference type="InterPro" id="IPR013083">
    <property type="entry name" value="Znf_RING/FYVE/PHD"/>
</dbReference>
<evidence type="ECO:0000256" key="5">
    <source>
        <dbReference type="ARBA" id="ARBA00022771"/>
    </source>
</evidence>
<dbReference type="SMART" id="SM00322">
    <property type="entry name" value="KH"/>
    <property type="match status" value="2"/>
</dbReference>
<evidence type="ECO:0000256" key="8">
    <source>
        <dbReference type="ARBA" id="ARBA00023242"/>
    </source>
</evidence>
<comment type="subcellular location">
    <subcellularLocation>
        <location evidence="2">Cytoplasm</location>
    </subcellularLocation>
    <subcellularLocation>
        <location evidence="1">Nucleus</location>
    </subcellularLocation>
</comment>
<dbReference type="SUPFAM" id="SSF54791">
    <property type="entry name" value="Eukaryotic type KH-domain (KH-domain type I)"/>
    <property type="match status" value="2"/>
</dbReference>
<evidence type="ECO:0000256" key="1">
    <source>
        <dbReference type="ARBA" id="ARBA00004123"/>
    </source>
</evidence>
<reference evidence="13 14" key="1">
    <citation type="journal article" date="2023" name="Nucleic Acids Res.">
        <title>The hologenome of Daphnia magna reveals possible DNA methylation and microbiome-mediated evolution of the host genome.</title>
        <authorList>
            <person name="Chaturvedi A."/>
            <person name="Li X."/>
            <person name="Dhandapani V."/>
            <person name="Marshall H."/>
            <person name="Kissane S."/>
            <person name="Cuenca-Cambronero M."/>
            <person name="Asole G."/>
            <person name="Calvet F."/>
            <person name="Ruiz-Romero M."/>
            <person name="Marangio P."/>
            <person name="Guigo R."/>
            <person name="Rago D."/>
            <person name="Mirbahai L."/>
            <person name="Eastwood N."/>
            <person name="Colbourne J.K."/>
            <person name="Zhou J."/>
            <person name="Mallon E."/>
            <person name="Orsini L."/>
        </authorList>
    </citation>
    <scope>NUCLEOTIDE SEQUENCE [LARGE SCALE GENOMIC DNA]</scope>
    <source>
        <strain evidence="13">LRV0_1</strain>
    </source>
</reference>
<dbReference type="InterPro" id="IPR036612">
    <property type="entry name" value="KH_dom_type_1_sf"/>
</dbReference>
<dbReference type="PANTHER" id="PTHR23285">
    <property type="entry name" value="RING FINGER AND KH DOMAIN CONTAINING PROTEIN 1"/>
    <property type="match status" value="1"/>
</dbReference>
<keyword evidence="6" id="KW-0862">Zinc</keyword>
<evidence type="ECO:0000256" key="10">
    <source>
        <dbReference type="PROSITE-ProRule" id="PRU00175"/>
    </source>
</evidence>
<feature type="region of interest" description="Disordered" evidence="11">
    <location>
        <begin position="412"/>
        <end position="455"/>
    </location>
</feature>
<dbReference type="CDD" id="cd16518">
    <property type="entry name" value="RING-HC_MEX3"/>
    <property type="match status" value="1"/>
</dbReference>
<dbReference type="InterPro" id="IPR047228">
    <property type="entry name" value="KH-I_MEX3_rpt1"/>
</dbReference>
<keyword evidence="14" id="KW-1185">Reference proteome</keyword>
<organism evidence="13 14">
    <name type="scientific">Daphnia magna</name>
    <dbReference type="NCBI Taxonomy" id="35525"/>
    <lineage>
        <taxon>Eukaryota</taxon>
        <taxon>Metazoa</taxon>
        <taxon>Ecdysozoa</taxon>
        <taxon>Arthropoda</taxon>
        <taxon>Crustacea</taxon>
        <taxon>Branchiopoda</taxon>
        <taxon>Diplostraca</taxon>
        <taxon>Cladocera</taxon>
        <taxon>Anomopoda</taxon>
        <taxon>Daphniidae</taxon>
        <taxon>Daphnia</taxon>
    </lineage>
</organism>
<dbReference type="EMBL" id="JAOYFB010000040">
    <property type="protein sequence ID" value="KAK4036830.1"/>
    <property type="molecule type" value="Genomic_DNA"/>
</dbReference>
<evidence type="ECO:0000256" key="2">
    <source>
        <dbReference type="ARBA" id="ARBA00004496"/>
    </source>
</evidence>
<dbReference type="CDD" id="cd22424">
    <property type="entry name" value="KH-I_MEX3_rpt2"/>
    <property type="match status" value="1"/>
</dbReference>
<evidence type="ECO:0000256" key="6">
    <source>
        <dbReference type="ARBA" id="ARBA00022833"/>
    </source>
</evidence>
<evidence type="ECO:0000256" key="11">
    <source>
        <dbReference type="SAM" id="MobiDB-lite"/>
    </source>
</evidence>
<evidence type="ECO:0000256" key="3">
    <source>
        <dbReference type="ARBA" id="ARBA00022490"/>
    </source>
</evidence>
<evidence type="ECO:0000256" key="9">
    <source>
        <dbReference type="PROSITE-ProRule" id="PRU00117"/>
    </source>
</evidence>
<dbReference type="InterPro" id="IPR047226">
    <property type="entry name" value="KH-I_MEX3_rpt2"/>
</dbReference>
<evidence type="ECO:0000256" key="7">
    <source>
        <dbReference type="ARBA" id="ARBA00022884"/>
    </source>
</evidence>
<evidence type="ECO:0000313" key="13">
    <source>
        <dbReference type="EMBL" id="KAK4036830.1"/>
    </source>
</evidence>
<evidence type="ECO:0000259" key="12">
    <source>
        <dbReference type="PROSITE" id="PS50089"/>
    </source>
</evidence>
<feature type="domain" description="RING-type" evidence="12">
    <location>
        <begin position="515"/>
        <end position="560"/>
    </location>
</feature>
<feature type="region of interest" description="Disordered" evidence="11">
    <location>
        <begin position="477"/>
        <end position="508"/>
    </location>
</feature>
<feature type="compositionally biased region" description="Low complexity" evidence="11">
    <location>
        <begin position="412"/>
        <end position="429"/>
    </location>
</feature>
<dbReference type="InterPro" id="IPR004087">
    <property type="entry name" value="KH_dom"/>
</dbReference>
<dbReference type="Pfam" id="PF13920">
    <property type="entry name" value="zf-C3HC4_3"/>
    <property type="match status" value="1"/>
</dbReference>
<dbReference type="Gene3D" id="3.30.1370.10">
    <property type="entry name" value="K Homology domain, type 1"/>
    <property type="match status" value="2"/>
</dbReference>
<keyword evidence="4" id="KW-0677">Repeat</keyword>
<dbReference type="CDD" id="cd22423">
    <property type="entry name" value="KH-I_MEX3_rpt1"/>
    <property type="match status" value="1"/>
</dbReference>
<dbReference type="Pfam" id="PF00013">
    <property type="entry name" value="KH_1"/>
    <property type="match status" value="2"/>
</dbReference>
<dbReference type="PANTHER" id="PTHR23285:SF7">
    <property type="entry name" value="LD09246P1"/>
    <property type="match status" value="1"/>
</dbReference>
<dbReference type="PROSITE" id="PS50089">
    <property type="entry name" value="ZF_RING_2"/>
    <property type="match status" value="1"/>
</dbReference>
<dbReference type="SUPFAM" id="SSF57850">
    <property type="entry name" value="RING/U-box"/>
    <property type="match status" value="1"/>
</dbReference>
<dbReference type="InterPro" id="IPR004088">
    <property type="entry name" value="KH_dom_type_1"/>
</dbReference>
<evidence type="ECO:0000313" key="14">
    <source>
        <dbReference type="Proteomes" id="UP001234178"/>
    </source>
</evidence>
<dbReference type="Gene3D" id="3.30.40.10">
    <property type="entry name" value="Zinc/RING finger domain, C3HC4 (zinc finger)"/>
    <property type="match status" value="1"/>
</dbReference>
<gene>
    <name evidence="13" type="ORF">OUZ56_028867</name>
</gene>
<keyword evidence="3" id="KW-0963">Cytoplasm</keyword>
<dbReference type="Proteomes" id="UP001234178">
    <property type="component" value="Unassembled WGS sequence"/>
</dbReference>
<dbReference type="SMART" id="SM00184">
    <property type="entry name" value="RING"/>
    <property type="match status" value="1"/>
</dbReference>
<keyword evidence="5 10" id="KW-0863">Zinc-finger</keyword>
<sequence length="571" mass="59797">MPASASYGESIELTRHNSLEDQRALQVAMELSLLSFGNNMEHHHMDHSTSPNHHYNTMDHINSLHYADEMRFLAKKSQNMTECVPVPSSEHVAEIVGRQGCKIKALRAKTNTYIKTPVRGEEPVFVVTGRKEDVAAAKREILSAAEHFSQIRASRRSGLVGQCGIVGTTGLVPPPPVPGQVTIQVRVPYRVVGLVVGPKGATIKRIQQQTSTYIVTPSREKEPIFEVTGMPDNVEQAKREIEAHIALRTGLVNVDGSGNELSPDMMHDLAAGLNGLGLGMLGSNLGGAMDNGTSDLMGSLYKSSSALRSAFTGHLNNDVYGVASTGLSNLLGDNAFGLRSQYGAPSASSAAGKIDSELQTLGSGLLNSLYDSDEGIGLGGSDSPTLSHSLIQPNIWSTDFGTGVVGGGSTSSINTNSTASGTSTTSAGGAKRSNSFGFPTSDSEHPPARRISSDPLTAIGSTLNSLSAAFQIRSDSDSGVRDSSASASGSASPAACSPVGSSSNSSTRGSLKRECIMCCEGEMVAALVPCGHKLFCMDCAQRLVPKESSDLAGGECPVCHQAVTQAIRIFS</sequence>
<name>A0ABR0B565_9CRUS</name>
<feature type="compositionally biased region" description="Low complexity" evidence="11">
    <location>
        <begin position="481"/>
        <end position="508"/>
    </location>
</feature>
<protein>
    <recommendedName>
        <fullName evidence="12">RING-type domain-containing protein</fullName>
    </recommendedName>
</protein>
<dbReference type="InterPro" id="IPR047227">
    <property type="entry name" value="MEX3"/>
</dbReference>
<accession>A0ABR0B565</accession>
<dbReference type="InterPro" id="IPR001841">
    <property type="entry name" value="Znf_RING"/>
</dbReference>